<dbReference type="Proteomes" id="UP001195914">
    <property type="component" value="Unassembled WGS sequence"/>
</dbReference>
<keyword evidence="4" id="KW-1185">Reference proteome</keyword>
<dbReference type="PANTHER" id="PTHR21250">
    <property type="entry name" value="PRE-RRNA-PROCESSING PROTEIN TSR2 HOMOLOG"/>
    <property type="match status" value="1"/>
</dbReference>
<gene>
    <name evidence="3" type="ORF">X943_003829</name>
</gene>
<dbReference type="InterPro" id="IPR019398">
    <property type="entry name" value="Pre-rRNA_process_TSR2"/>
</dbReference>
<evidence type="ECO:0000256" key="2">
    <source>
        <dbReference type="ARBA" id="ARBA00022552"/>
    </source>
</evidence>
<dbReference type="AlphaFoldDB" id="A0AAD9G7W8"/>
<dbReference type="EMBL" id="JAHBMH010000073">
    <property type="protein sequence ID" value="KAK1933476.1"/>
    <property type="molecule type" value="Genomic_DNA"/>
</dbReference>
<dbReference type="Pfam" id="PF10273">
    <property type="entry name" value="WGG"/>
    <property type="match status" value="1"/>
</dbReference>
<keyword evidence="2" id="KW-0698">rRNA processing</keyword>
<evidence type="ECO:0000313" key="3">
    <source>
        <dbReference type="EMBL" id="KAK1933476.1"/>
    </source>
</evidence>
<protein>
    <recommendedName>
        <fullName evidence="5">Pre-rRNA-processing protein TSR2</fullName>
    </recommendedName>
</protein>
<name>A0AAD9G7W8_BABDI</name>
<organism evidence="3 4">
    <name type="scientific">Babesia divergens</name>
    <dbReference type="NCBI Taxonomy" id="32595"/>
    <lineage>
        <taxon>Eukaryota</taxon>
        <taxon>Sar</taxon>
        <taxon>Alveolata</taxon>
        <taxon>Apicomplexa</taxon>
        <taxon>Aconoidasida</taxon>
        <taxon>Piroplasmida</taxon>
        <taxon>Babesiidae</taxon>
        <taxon>Babesia</taxon>
    </lineage>
</organism>
<dbReference type="GO" id="GO:0006364">
    <property type="term" value="P:rRNA processing"/>
    <property type="evidence" value="ECO:0007669"/>
    <property type="project" value="UniProtKB-KW"/>
</dbReference>
<comment type="caution">
    <text evidence="3">The sequence shown here is derived from an EMBL/GenBank/DDBJ whole genome shotgun (WGS) entry which is preliminary data.</text>
</comment>
<reference evidence="3" key="2">
    <citation type="submission" date="2021-05" db="EMBL/GenBank/DDBJ databases">
        <authorList>
            <person name="Pain A."/>
        </authorList>
    </citation>
    <scope>NUCLEOTIDE SEQUENCE</scope>
    <source>
        <strain evidence="3">1802A</strain>
    </source>
</reference>
<comment type="similarity">
    <text evidence="1">Belongs to the TSR2 family.</text>
</comment>
<sequence>MFTAVETFGRACRTVLSCWTALNLAVENGWGGDSSVQKCEDLIKLVIDFCLSKKQLYTDEVEDLLLDQMQTLFFVEIEDGSEVEIARLLVQLHNTCNTGDWSFAQELCQKLTKCDSSQCRLKDNVVVVNSDDSDSAIDIDHVDSNIAAVQGERRRQPKTEELDDGWTKIL</sequence>
<proteinExistence type="inferred from homology"/>
<accession>A0AAD9G7W8</accession>
<evidence type="ECO:0000256" key="1">
    <source>
        <dbReference type="ARBA" id="ARBA00006524"/>
    </source>
</evidence>
<reference evidence="3" key="1">
    <citation type="journal article" date="2014" name="Nucleic Acids Res.">
        <title>The evolutionary dynamics of variant antigen genes in Babesia reveal a history of genomic innovation underlying host-parasite interaction.</title>
        <authorList>
            <person name="Jackson A.P."/>
            <person name="Otto T.D."/>
            <person name="Darby A."/>
            <person name="Ramaprasad A."/>
            <person name="Xia D."/>
            <person name="Echaide I.E."/>
            <person name="Farber M."/>
            <person name="Gahlot S."/>
            <person name="Gamble J."/>
            <person name="Gupta D."/>
            <person name="Gupta Y."/>
            <person name="Jackson L."/>
            <person name="Malandrin L."/>
            <person name="Malas T.B."/>
            <person name="Moussa E."/>
            <person name="Nair M."/>
            <person name="Reid A.J."/>
            <person name="Sanders M."/>
            <person name="Sharma J."/>
            <person name="Tracey A."/>
            <person name="Quail M.A."/>
            <person name="Weir W."/>
            <person name="Wastling J.M."/>
            <person name="Hall N."/>
            <person name="Willadsen P."/>
            <person name="Lingelbach K."/>
            <person name="Shiels B."/>
            <person name="Tait A."/>
            <person name="Berriman M."/>
            <person name="Allred D.R."/>
            <person name="Pain A."/>
        </authorList>
    </citation>
    <scope>NUCLEOTIDE SEQUENCE</scope>
    <source>
        <strain evidence="3">1802A</strain>
    </source>
</reference>
<evidence type="ECO:0000313" key="4">
    <source>
        <dbReference type="Proteomes" id="UP001195914"/>
    </source>
</evidence>
<evidence type="ECO:0008006" key="5">
    <source>
        <dbReference type="Google" id="ProtNLM"/>
    </source>
</evidence>